<dbReference type="EMBL" id="BPQO01000003">
    <property type="protein sequence ID" value="GJD87453.1"/>
    <property type="molecule type" value="Genomic_DNA"/>
</dbReference>
<evidence type="ECO:0000313" key="2">
    <source>
        <dbReference type="EMBL" id="GJD87453.1"/>
    </source>
</evidence>
<evidence type="ECO:0000313" key="3">
    <source>
        <dbReference type="Proteomes" id="UP001055247"/>
    </source>
</evidence>
<feature type="compositionally biased region" description="Pro residues" evidence="1">
    <location>
        <begin position="1"/>
        <end position="10"/>
    </location>
</feature>
<feature type="region of interest" description="Disordered" evidence="1">
    <location>
        <begin position="62"/>
        <end position="81"/>
    </location>
</feature>
<gene>
    <name evidence="2" type="ORF">BHAOGJBA_0956</name>
</gene>
<dbReference type="AlphaFoldDB" id="A0AAV4ZHR2"/>
<accession>A0AAV4ZHR2</accession>
<reference evidence="2" key="1">
    <citation type="journal article" date="2016" name="Front. Microbiol.">
        <title>Genome Sequence of the Piezophilic, Mesophilic Sulfate-Reducing Bacterium Desulfovibrio indicus J2T.</title>
        <authorList>
            <person name="Cao J."/>
            <person name="Maignien L."/>
            <person name="Shao Z."/>
            <person name="Alain K."/>
            <person name="Jebbar M."/>
        </authorList>
    </citation>
    <scope>NUCLEOTIDE SEQUENCE</scope>
    <source>
        <strain evidence="2">DSM 16372</strain>
    </source>
</reference>
<protein>
    <submittedName>
        <fullName evidence="2">Uncharacterized protein</fullName>
    </submittedName>
</protein>
<name>A0AAV4ZHR2_9HYPH</name>
<reference evidence="2" key="2">
    <citation type="submission" date="2021-08" db="EMBL/GenBank/DDBJ databases">
        <authorList>
            <person name="Tani A."/>
            <person name="Ola A."/>
            <person name="Ogura Y."/>
            <person name="Katsura K."/>
            <person name="Hayashi T."/>
        </authorList>
    </citation>
    <scope>NUCLEOTIDE SEQUENCE</scope>
    <source>
        <strain evidence="2">DSM 16372</strain>
    </source>
</reference>
<dbReference type="Proteomes" id="UP001055247">
    <property type="component" value="Unassembled WGS sequence"/>
</dbReference>
<proteinExistence type="predicted"/>
<comment type="caution">
    <text evidence="2">The sequence shown here is derived from an EMBL/GenBank/DDBJ whole genome shotgun (WGS) entry which is preliminary data.</text>
</comment>
<sequence length="81" mass="8787">MPSAPAPPDSTEPSGLSAGGRELCHGLMGPERGIEAAVREIRAQALREAAVIIRARARPVLEIHQSRGLRRTERPERSPSR</sequence>
<evidence type="ECO:0000256" key="1">
    <source>
        <dbReference type="SAM" id="MobiDB-lite"/>
    </source>
</evidence>
<feature type="region of interest" description="Disordered" evidence="1">
    <location>
        <begin position="1"/>
        <end position="27"/>
    </location>
</feature>
<organism evidence="2 3">
    <name type="scientific">Methylobacterium hispanicum</name>
    <dbReference type="NCBI Taxonomy" id="270350"/>
    <lineage>
        <taxon>Bacteria</taxon>
        <taxon>Pseudomonadati</taxon>
        <taxon>Pseudomonadota</taxon>
        <taxon>Alphaproteobacteria</taxon>
        <taxon>Hyphomicrobiales</taxon>
        <taxon>Methylobacteriaceae</taxon>
        <taxon>Methylobacterium</taxon>
    </lineage>
</organism>
<keyword evidence="3" id="KW-1185">Reference proteome</keyword>